<dbReference type="PANTHER" id="PTHR33221:SF13">
    <property type="entry name" value="TRANSCRIPTIONAL REGULATOR-RELATED"/>
    <property type="match status" value="1"/>
</dbReference>
<dbReference type="EMBL" id="DSTU01000001">
    <property type="protein sequence ID" value="HFJ53156.1"/>
    <property type="molecule type" value="Genomic_DNA"/>
</dbReference>
<accession>A0A7C3ILR8</accession>
<organism evidence="2">
    <name type="scientific">candidate division WOR-3 bacterium</name>
    <dbReference type="NCBI Taxonomy" id="2052148"/>
    <lineage>
        <taxon>Bacteria</taxon>
        <taxon>Bacteria division WOR-3</taxon>
    </lineage>
</organism>
<dbReference type="InterPro" id="IPR036388">
    <property type="entry name" value="WH-like_DNA-bd_sf"/>
</dbReference>
<dbReference type="SUPFAM" id="SSF46785">
    <property type="entry name" value="Winged helix' DNA-binding domain"/>
    <property type="match status" value="1"/>
</dbReference>
<evidence type="ECO:0000313" key="1">
    <source>
        <dbReference type="EMBL" id="HEA87541.1"/>
    </source>
</evidence>
<dbReference type="PROSITE" id="PS51197">
    <property type="entry name" value="HTH_RRF2_2"/>
    <property type="match status" value="1"/>
</dbReference>
<dbReference type="GO" id="GO:0005829">
    <property type="term" value="C:cytosol"/>
    <property type="evidence" value="ECO:0007669"/>
    <property type="project" value="TreeGrafter"/>
</dbReference>
<dbReference type="InterPro" id="IPR000944">
    <property type="entry name" value="Tscrpt_reg_Rrf2"/>
</dbReference>
<protein>
    <submittedName>
        <fullName evidence="2">Rrf2 family transcriptional regulator</fullName>
    </submittedName>
</protein>
<dbReference type="PANTHER" id="PTHR33221">
    <property type="entry name" value="WINGED HELIX-TURN-HELIX TRANSCRIPTIONAL REGULATOR, RRF2 FAMILY"/>
    <property type="match status" value="1"/>
</dbReference>
<dbReference type="GO" id="GO:0003700">
    <property type="term" value="F:DNA-binding transcription factor activity"/>
    <property type="evidence" value="ECO:0007669"/>
    <property type="project" value="TreeGrafter"/>
</dbReference>
<name>A0A7C3ILR8_UNCW3</name>
<proteinExistence type="predicted"/>
<sequence>MVLLYQNTIMADFFNVSDATRLALHAAFLLARSQKPLTIGTIARVLGVSSAHLAKVLARLEQSAIVEGKPGPKGGYRLARAADRISLLEIYEAISGPLQIDSCPLAVPVCSGNACPLGLFFRQLNRTVRTEMQKKTLQDVEINFRRKCEQCP</sequence>
<dbReference type="AlphaFoldDB" id="A0A7C3ILR8"/>
<dbReference type="Pfam" id="PF02082">
    <property type="entry name" value="Rrf2"/>
    <property type="match status" value="1"/>
</dbReference>
<reference evidence="2" key="1">
    <citation type="journal article" date="2020" name="mSystems">
        <title>Genome- and Community-Level Interaction Insights into Carbon Utilization and Element Cycling Functions of Hydrothermarchaeota in Hydrothermal Sediment.</title>
        <authorList>
            <person name="Zhou Z."/>
            <person name="Liu Y."/>
            <person name="Xu W."/>
            <person name="Pan J."/>
            <person name="Luo Z.H."/>
            <person name="Li M."/>
        </authorList>
    </citation>
    <scope>NUCLEOTIDE SEQUENCE [LARGE SCALE GENOMIC DNA]</scope>
    <source>
        <strain evidence="1">SpSt-265</strain>
        <strain evidence="2">SpSt-465</strain>
    </source>
</reference>
<dbReference type="Gene3D" id="1.10.10.10">
    <property type="entry name" value="Winged helix-like DNA-binding domain superfamily/Winged helix DNA-binding domain"/>
    <property type="match status" value="1"/>
</dbReference>
<comment type="caution">
    <text evidence="2">The sequence shown here is derived from an EMBL/GenBank/DDBJ whole genome shotgun (WGS) entry which is preliminary data.</text>
</comment>
<evidence type="ECO:0000313" key="2">
    <source>
        <dbReference type="EMBL" id="HFJ53156.1"/>
    </source>
</evidence>
<dbReference type="EMBL" id="DSLG01000007">
    <property type="protein sequence ID" value="HEA87541.1"/>
    <property type="molecule type" value="Genomic_DNA"/>
</dbReference>
<dbReference type="NCBIfam" id="TIGR00738">
    <property type="entry name" value="rrf2_super"/>
    <property type="match status" value="1"/>
</dbReference>
<dbReference type="InterPro" id="IPR036390">
    <property type="entry name" value="WH_DNA-bd_sf"/>
</dbReference>
<gene>
    <name evidence="1" type="ORF">ENP94_05975</name>
    <name evidence="2" type="ORF">ENS16_00480</name>
</gene>